<comment type="caution">
    <text evidence="2">The sequence shown here is derived from an EMBL/GenBank/DDBJ whole genome shotgun (WGS) entry which is preliminary data.</text>
</comment>
<feature type="region of interest" description="Disordered" evidence="1">
    <location>
        <begin position="1"/>
        <end position="20"/>
    </location>
</feature>
<evidence type="ECO:0000313" key="2">
    <source>
        <dbReference type="EMBL" id="GAA4383921.1"/>
    </source>
</evidence>
<dbReference type="EMBL" id="BAABGL010000002">
    <property type="protein sequence ID" value="GAA4383921.1"/>
    <property type="molecule type" value="Genomic_DNA"/>
</dbReference>
<proteinExistence type="predicted"/>
<accession>A0ABP8J3C1</accession>
<dbReference type="Proteomes" id="UP001500642">
    <property type="component" value="Unassembled WGS sequence"/>
</dbReference>
<evidence type="ECO:0000256" key="1">
    <source>
        <dbReference type="SAM" id="MobiDB-lite"/>
    </source>
</evidence>
<feature type="compositionally biased region" description="Basic and acidic residues" evidence="1">
    <location>
        <begin position="10"/>
        <end position="20"/>
    </location>
</feature>
<protein>
    <submittedName>
        <fullName evidence="2">Uncharacterized protein</fullName>
    </submittedName>
</protein>
<keyword evidence="3" id="KW-1185">Reference proteome</keyword>
<sequence>MELTFQHVHHAPEPPSKFREHIDPRLDYMVLRALAKARAARNQSAEQFRLALLTARPGQNSSGVAFGAA</sequence>
<reference evidence="3" key="1">
    <citation type="journal article" date="2019" name="Int. J. Syst. Evol. Microbiol.">
        <title>The Global Catalogue of Microorganisms (GCM) 10K type strain sequencing project: providing services to taxonomists for standard genome sequencing and annotation.</title>
        <authorList>
            <consortium name="The Broad Institute Genomics Platform"/>
            <consortium name="The Broad Institute Genome Sequencing Center for Infectious Disease"/>
            <person name="Wu L."/>
            <person name="Ma J."/>
        </authorList>
    </citation>
    <scope>NUCLEOTIDE SEQUENCE [LARGE SCALE GENOMIC DNA]</scope>
    <source>
        <strain evidence="3">JCM 17808</strain>
    </source>
</reference>
<dbReference type="Gene3D" id="1.10.510.10">
    <property type="entry name" value="Transferase(Phosphotransferase) domain 1"/>
    <property type="match status" value="1"/>
</dbReference>
<evidence type="ECO:0000313" key="3">
    <source>
        <dbReference type="Proteomes" id="UP001500642"/>
    </source>
</evidence>
<dbReference type="RefSeq" id="WP_137318746.1">
    <property type="nucleotide sequence ID" value="NZ_BAABGL010000002.1"/>
</dbReference>
<organism evidence="2 3">
    <name type="scientific">Brevibacterium pityocampae</name>
    <dbReference type="NCBI Taxonomy" id="506594"/>
    <lineage>
        <taxon>Bacteria</taxon>
        <taxon>Bacillati</taxon>
        <taxon>Actinomycetota</taxon>
        <taxon>Actinomycetes</taxon>
        <taxon>Micrococcales</taxon>
        <taxon>Brevibacteriaceae</taxon>
        <taxon>Brevibacterium</taxon>
    </lineage>
</organism>
<name>A0ABP8J3C1_9MICO</name>
<gene>
    <name evidence="2" type="ORF">GCM10023167_03970</name>
</gene>